<dbReference type="EMBL" id="CAXITT010000001">
    <property type="protein sequence ID" value="CAL1526030.1"/>
    <property type="molecule type" value="Genomic_DNA"/>
</dbReference>
<keyword evidence="2" id="KW-1185">Reference proteome</keyword>
<gene>
    <name evidence="1" type="ORF">GSLYS_00000207001</name>
</gene>
<name>A0AAV2GY16_LYMST</name>
<evidence type="ECO:0000313" key="1">
    <source>
        <dbReference type="EMBL" id="CAL1526030.1"/>
    </source>
</evidence>
<accession>A0AAV2GY16</accession>
<dbReference type="SUPFAM" id="SSF52047">
    <property type="entry name" value="RNI-like"/>
    <property type="match status" value="1"/>
</dbReference>
<protein>
    <submittedName>
        <fullName evidence="1">Uncharacterized protein</fullName>
    </submittedName>
</protein>
<dbReference type="InterPro" id="IPR032675">
    <property type="entry name" value="LRR_dom_sf"/>
</dbReference>
<dbReference type="AlphaFoldDB" id="A0AAV2GY16"/>
<dbReference type="InterPro" id="IPR006553">
    <property type="entry name" value="Leu-rich_rpt_Cys-con_subtyp"/>
</dbReference>
<evidence type="ECO:0000313" key="2">
    <source>
        <dbReference type="Proteomes" id="UP001497497"/>
    </source>
</evidence>
<dbReference type="GO" id="GO:0019005">
    <property type="term" value="C:SCF ubiquitin ligase complex"/>
    <property type="evidence" value="ECO:0007669"/>
    <property type="project" value="TreeGrafter"/>
</dbReference>
<proteinExistence type="predicted"/>
<dbReference type="PANTHER" id="PTHR13318:SF247">
    <property type="entry name" value="GH16156P"/>
    <property type="match status" value="1"/>
</dbReference>
<comment type="caution">
    <text evidence="1">The sequence shown here is derived from an EMBL/GenBank/DDBJ whole genome shotgun (WGS) entry which is preliminary data.</text>
</comment>
<organism evidence="1 2">
    <name type="scientific">Lymnaea stagnalis</name>
    <name type="common">Great pond snail</name>
    <name type="synonym">Helix stagnalis</name>
    <dbReference type="NCBI Taxonomy" id="6523"/>
    <lineage>
        <taxon>Eukaryota</taxon>
        <taxon>Metazoa</taxon>
        <taxon>Spiralia</taxon>
        <taxon>Lophotrochozoa</taxon>
        <taxon>Mollusca</taxon>
        <taxon>Gastropoda</taxon>
        <taxon>Heterobranchia</taxon>
        <taxon>Euthyneura</taxon>
        <taxon>Panpulmonata</taxon>
        <taxon>Hygrophila</taxon>
        <taxon>Lymnaeoidea</taxon>
        <taxon>Lymnaeidae</taxon>
        <taxon>Lymnaea</taxon>
    </lineage>
</organism>
<dbReference type="GO" id="GO:0031146">
    <property type="term" value="P:SCF-dependent proteasomal ubiquitin-dependent protein catabolic process"/>
    <property type="evidence" value="ECO:0007669"/>
    <property type="project" value="TreeGrafter"/>
</dbReference>
<dbReference type="Gene3D" id="3.80.10.10">
    <property type="entry name" value="Ribonuclease Inhibitor"/>
    <property type="match status" value="3"/>
</dbReference>
<feature type="non-terminal residue" evidence="1">
    <location>
        <position position="300"/>
    </location>
</feature>
<reference evidence="1 2" key="1">
    <citation type="submission" date="2024-04" db="EMBL/GenBank/DDBJ databases">
        <authorList>
            <consortium name="Genoscope - CEA"/>
            <person name="William W."/>
        </authorList>
    </citation>
    <scope>NUCLEOTIDE SEQUENCE [LARGE SCALE GENOMIC DNA]</scope>
</reference>
<dbReference type="SMART" id="SM00367">
    <property type="entry name" value="LRR_CC"/>
    <property type="match status" value="6"/>
</dbReference>
<dbReference type="PANTHER" id="PTHR13318">
    <property type="entry name" value="PARTNER OF PAIRED, ISOFORM B-RELATED"/>
    <property type="match status" value="1"/>
</dbReference>
<feature type="non-terminal residue" evidence="1">
    <location>
        <position position="1"/>
    </location>
</feature>
<dbReference type="Proteomes" id="UP001497497">
    <property type="component" value="Unassembled WGS sequence"/>
</dbReference>
<sequence length="300" mass="33282">ATLRLYGGSIDNFVTDNVLKLIGEHAQNLTCLSVEACDRITNLGIAKLAECKQLQKIDLTGLHKIDDSPIIELVQNLNLSHLQLAETRVTSASLNAIASRNVPDLLKELDISWCDEMEDSEGLDNVVQTCTSLDRLMLRECCHFSTPLDLLAANCHNITELSVASNMAVISDESVFLLSKSLPLLEKIDLGWNTSLTNQSIQALLSNCRRLTTAILEGLKITSAPFLQIITVPDELKKFLTEAVNKKILAHKVSLNDFIIKLSELPCLPHRSMMYCTELQNLSLNYCDFVEDGDLQEIVT</sequence>